<reference evidence="1 2" key="1">
    <citation type="submission" date="2021-10" db="EMBL/GenBank/DDBJ databases">
        <title>Anaerobic single-cell dispensing facilitates the cultivation of human gut bacteria.</title>
        <authorList>
            <person name="Afrizal A."/>
        </authorList>
    </citation>
    <scope>NUCLEOTIDE SEQUENCE [LARGE SCALE GENOMIC DNA]</scope>
    <source>
        <strain evidence="1 2">CLA-AA-H246</strain>
    </source>
</reference>
<keyword evidence="2" id="KW-1185">Reference proteome</keyword>
<comment type="caution">
    <text evidence="1">The sequence shown here is derived from an EMBL/GenBank/DDBJ whole genome shotgun (WGS) entry which is preliminary data.</text>
</comment>
<dbReference type="Proteomes" id="UP001299235">
    <property type="component" value="Unassembled WGS sequence"/>
</dbReference>
<evidence type="ECO:0000313" key="2">
    <source>
        <dbReference type="Proteomes" id="UP001299235"/>
    </source>
</evidence>
<evidence type="ECO:0000313" key="1">
    <source>
        <dbReference type="EMBL" id="MCC2147688.1"/>
    </source>
</evidence>
<dbReference type="EMBL" id="JAJEQE010000001">
    <property type="protein sequence ID" value="MCC2147688.1"/>
    <property type="molecule type" value="Genomic_DNA"/>
</dbReference>
<proteinExistence type="predicted"/>
<name>A0ABS8ERV3_9FIRM</name>
<gene>
    <name evidence="1" type="ORF">LKD42_00225</name>
</gene>
<sequence>MLEFLKPNLTGEEWEKLCNSCYRMRYQEQGYQEIPAQYRGDGGIEGFTKHGIVYQCYCPEKEYSGNELYEHMRDKMTKDIAKFISPSYEKILKGLGVRDIREWHFVIPYYTDRRLLEHAEKKRNEVLTYRAEHPEQCSYIQDDFTITIKTANDFTLELSRIIRSELGPKLDFTVVRDKPINWTECDSEKVSNVKRKIKAVMNGIDEDDEDYKEVVNIYIESYVIGLELMEKLRAEQVELFEQILNLENTYKRQVAIKTKTNTDSSINSKLFNEILEDFQKVLEKEFPFITSSSIAELKDDMISSWLADCSMQFKIR</sequence>
<accession>A0ABS8ERV3</accession>
<protein>
    <submittedName>
        <fullName evidence="1">Uncharacterized protein</fullName>
    </submittedName>
</protein>
<dbReference type="RefSeq" id="WP_248834478.1">
    <property type="nucleotide sequence ID" value="NZ_JAJEQE010000001.1"/>
</dbReference>
<organism evidence="1 2">
    <name type="scientific">Hominisplanchenecus faecis</name>
    <dbReference type="NCBI Taxonomy" id="2885351"/>
    <lineage>
        <taxon>Bacteria</taxon>
        <taxon>Bacillati</taxon>
        <taxon>Bacillota</taxon>
        <taxon>Clostridia</taxon>
        <taxon>Lachnospirales</taxon>
        <taxon>Lachnospiraceae</taxon>
        <taxon>Hominisplanchenecus</taxon>
    </lineage>
</organism>